<proteinExistence type="predicted"/>
<dbReference type="InParanoid" id="B4D386"/>
<organism evidence="1 2">
    <name type="scientific">Chthoniobacter flavus Ellin428</name>
    <dbReference type="NCBI Taxonomy" id="497964"/>
    <lineage>
        <taxon>Bacteria</taxon>
        <taxon>Pseudomonadati</taxon>
        <taxon>Verrucomicrobiota</taxon>
        <taxon>Spartobacteria</taxon>
        <taxon>Chthoniobacterales</taxon>
        <taxon>Chthoniobacteraceae</taxon>
        <taxon>Chthoniobacter</taxon>
    </lineage>
</organism>
<reference evidence="1 2" key="1">
    <citation type="journal article" date="2011" name="J. Bacteriol.">
        <title>Genome sequence of Chthoniobacter flavus Ellin428, an aerobic heterotrophic soil bacterium.</title>
        <authorList>
            <person name="Kant R."/>
            <person name="van Passel M.W."/>
            <person name="Palva A."/>
            <person name="Lucas S."/>
            <person name="Lapidus A."/>
            <person name="Glavina Del Rio T."/>
            <person name="Dalin E."/>
            <person name="Tice H."/>
            <person name="Bruce D."/>
            <person name="Goodwin L."/>
            <person name="Pitluck S."/>
            <person name="Larimer F.W."/>
            <person name="Land M.L."/>
            <person name="Hauser L."/>
            <person name="Sangwan P."/>
            <person name="de Vos W.M."/>
            <person name="Janssen P.H."/>
            <person name="Smidt H."/>
        </authorList>
    </citation>
    <scope>NUCLEOTIDE SEQUENCE [LARGE SCALE GENOMIC DNA]</scope>
    <source>
        <strain evidence="1 2">Ellin428</strain>
    </source>
</reference>
<accession>B4D386</accession>
<dbReference type="Proteomes" id="UP000005824">
    <property type="component" value="Unassembled WGS sequence"/>
</dbReference>
<comment type="caution">
    <text evidence="1">The sequence shown here is derived from an EMBL/GenBank/DDBJ whole genome shotgun (WGS) entry which is preliminary data.</text>
</comment>
<protein>
    <submittedName>
        <fullName evidence="1">Uncharacterized protein</fullName>
    </submittedName>
</protein>
<gene>
    <name evidence="1" type="ORF">CfE428DRAFT_3374</name>
</gene>
<evidence type="ECO:0000313" key="1">
    <source>
        <dbReference type="EMBL" id="EDY19197.1"/>
    </source>
</evidence>
<dbReference type="EMBL" id="ABVL01000009">
    <property type="protein sequence ID" value="EDY19197.1"/>
    <property type="molecule type" value="Genomic_DNA"/>
</dbReference>
<keyword evidence="2" id="KW-1185">Reference proteome</keyword>
<dbReference type="STRING" id="497964.CfE428DRAFT_3374"/>
<sequence>MVRWWGTESRNPAALPETIAGCSAGFAPQFHRRLATLGFRLRSGRYTPSTPLRMTTRRAVYFTGSKPRVAPRTSGRNRSRPWSTPPVSPFWWTEPGRRSWKTVRATLIWSRARATPAGWPPKALLWREPPAASRCSLGLAALICWDRPQSWNLWESAGSPDSAPSSELHSPP</sequence>
<evidence type="ECO:0000313" key="2">
    <source>
        <dbReference type="Proteomes" id="UP000005824"/>
    </source>
</evidence>
<dbReference type="AlphaFoldDB" id="B4D386"/>
<name>B4D386_9BACT</name>